<reference evidence="1 4" key="2">
    <citation type="submission" date="2019-07" db="EMBL/GenBank/DDBJ databases">
        <title>Whole genome shotgun sequence of Myxococcus fulvus NBRC 100333.</title>
        <authorList>
            <person name="Hosoyama A."/>
            <person name="Uohara A."/>
            <person name="Ohji S."/>
            <person name="Ichikawa N."/>
        </authorList>
    </citation>
    <scope>NUCLEOTIDE SEQUENCE [LARGE SCALE GENOMIC DNA]</scope>
    <source>
        <strain evidence="1 4">NBRC 100333</strain>
    </source>
</reference>
<dbReference type="Pfam" id="PF13671">
    <property type="entry name" value="AAA_33"/>
    <property type="match status" value="1"/>
</dbReference>
<accession>A0A511SX49</accession>
<keyword evidence="3" id="KW-1185">Reference proteome</keyword>
<evidence type="ECO:0000313" key="2">
    <source>
        <dbReference type="EMBL" id="SET64273.1"/>
    </source>
</evidence>
<evidence type="ECO:0000313" key="3">
    <source>
        <dbReference type="Proteomes" id="UP000183760"/>
    </source>
</evidence>
<gene>
    <name evidence="1" type="ORF">MFU01_09300</name>
    <name evidence="2" type="ORF">SAMN05443572_102987</name>
</gene>
<dbReference type="STRING" id="1334629.MFUL124B02_36125"/>
<evidence type="ECO:0000313" key="4">
    <source>
        <dbReference type="Proteomes" id="UP000321514"/>
    </source>
</evidence>
<dbReference type="Gene3D" id="3.40.50.300">
    <property type="entry name" value="P-loop containing nucleotide triphosphate hydrolases"/>
    <property type="match status" value="1"/>
</dbReference>
<protein>
    <submittedName>
        <fullName evidence="2">AAA domain-containing protein</fullName>
    </submittedName>
</protein>
<dbReference type="InterPro" id="IPR027417">
    <property type="entry name" value="P-loop_NTPase"/>
</dbReference>
<comment type="caution">
    <text evidence="1">The sequence shown here is derived from an EMBL/GenBank/DDBJ whole genome shotgun (WGS) entry which is preliminary data.</text>
</comment>
<name>A0A511SX49_MYXFU</name>
<reference evidence="2 3" key="1">
    <citation type="submission" date="2016-10" db="EMBL/GenBank/DDBJ databases">
        <authorList>
            <person name="Varghese N."/>
            <person name="Submissions S."/>
        </authorList>
    </citation>
    <scope>NUCLEOTIDE SEQUENCE [LARGE SCALE GENOMIC DNA]</scope>
    <source>
        <strain evidence="2 3">DSM 16525</strain>
    </source>
</reference>
<proteinExistence type="predicted"/>
<dbReference type="AlphaFoldDB" id="A0A511SX49"/>
<dbReference type="SUPFAM" id="SSF52540">
    <property type="entry name" value="P-loop containing nucleoside triphosphate hydrolases"/>
    <property type="match status" value="1"/>
</dbReference>
<dbReference type="Proteomes" id="UP000183760">
    <property type="component" value="Unassembled WGS sequence"/>
</dbReference>
<evidence type="ECO:0000313" key="1">
    <source>
        <dbReference type="EMBL" id="GEN05893.1"/>
    </source>
</evidence>
<dbReference type="EMBL" id="FOIB01000002">
    <property type="protein sequence ID" value="SET64273.1"/>
    <property type="molecule type" value="Genomic_DNA"/>
</dbReference>
<dbReference type="Proteomes" id="UP000321514">
    <property type="component" value="Unassembled WGS sequence"/>
</dbReference>
<dbReference type="EMBL" id="BJXR01000013">
    <property type="protein sequence ID" value="GEN05893.1"/>
    <property type="molecule type" value="Genomic_DNA"/>
</dbReference>
<dbReference type="RefSeq" id="WP_074951341.1">
    <property type="nucleotide sequence ID" value="NZ_BJXR01000013.1"/>
</dbReference>
<organism evidence="1 4">
    <name type="scientific">Myxococcus fulvus</name>
    <dbReference type="NCBI Taxonomy" id="33"/>
    <lineage>
        <taxon>Bacteria</taxon>
        <taxon>Pseudomonadati</taxon>
        <taxon>Myxococcota</taxon>
        <taxon>Myxococcia</taxon>
        <taxon>Myxococcales</taxon>
        <taxon>Cystobacterineae</taxon>
        <taxon>Myxococcaceae</taxon>
        <taxon>Myxococcus</taxon>
    </lineage>
</organism>
<sequence>MRVILVSGPSGVGKSTVARRLAEQSPEARAVHLPSDDFYAYVRKGYLEPWRTEAHDQNITVMNTLVASATAYAAGGYEVVVDGVIGPWFFAPWLAAARAHPLDLRLVILLPDEARTVARAQARTTSDALTEAAVLRGIWRGFRDASLPEGHVLDTSEQDAAATVAAVRLAITEGRFRLV</sequence>